<dbReference type="RefSeq" id="WP_380772780.1">
    <property type="nucleotide sequence ID" value="NZ_JBHUEO010000009.1"/>
</dbReference>
<sequence>MSNTSSAAVAIGEKKAAVKHDFLIHNQGDHVGVATSNIKAGAKVIGVYMDDETTVELVSKSDIPLGHKIALKAMETGTPVLKYGIEIGVTTQPWELGDYVHTHNIKTQRW</sequence>
<dbReference type="Gene3D" id="2.30.130.110">
    <property type="match status" value="1"/>
</dbReference>
<dbReference type="EMBL" id="JBHUEO010000009">
    <property type="protein sequence ID" value="MFD1706202.1"/>
    <property type="molecule type" value="Genomic_DNA"/>
</dbReference>
<feature type="domain" description="SAF" evidence="2">
    <location>
        <begin position="29"/>
        <end position="106"/>
    </location>
</feature>
<keyword evidence="4" id="KW-1185">Reference proteome</keyword>
<gene>
    <name evidence="3" type="ORF">ACFSCZ_05450</name>
</gene>
<evidence type="ECO:0000259" key="2">
    <source>
        <dbReference type="SMART" id="SM00858"/>
    </source>
</evidence>
<protein>
    <submittedName>
        <fullName evidence="3">UxaA family hydrolase</fullName>
    </submittedName>
</protein>
<keyword evidence="1" id="KW-0456">Lyase</keyword>
<proteinExistence type="predicted"/>
<keyword evidence="3" id="KW-0378">Hydrolase</keyword>
<dbReference type="InterPro" id="IPR044144">
    <property type="entry name" value="SAF_UxaA/GarD"/>
</dbReference>
<comment type="caution">
    <text evidence="3">The sequence shown here is derived from an EMBL/GenBank/DDBJ whole genome shotgun (WGS) entry which is preliminary data.</text>
</comment>
<dbReference type="InterPro" id="IPR013974">
    <property type="entry name" value="SAF"/>
</dbReference>
<evidence type="ECO:0000256" key="1">
    <source>
        <dbReference type="ARBA" id="ARBA00023239"/>
    </source>
</evidence>
<dbReference type="Proteomes" id="UP001597301">
    <property type="component" value="Unassembled WGS sequence"/>
</dbReference>
<dbReference type="GO" id="GO:0016787">
    <property type="term" value="F:hydrolase activity"/>
    <property type="evidence" value="ECO:0007669"/>
    <property type="project" value="UniProtKB-KW"/>
</dbReference>
<evidence type="ECO:0000313" key="4">
    <source>
        <dbReference type="Proteomes" id="UP001597301"/>
    </source>
</evidence>
<reference evidence="4" key="1">
    <citation type="journal article" date="2019" name="Int. J. Syst. Evol. Microbiol.">
        <title>The Global Catalogue of Microorganisms (GCM) 10K type strain sequencing project: providing services to taxonomists for standard genome sequencing and annotation.</title>
        <authorList>
            <consortium name="The Broad Institute Genomics Platform"/>
            <consortium name="The Broad Institute Genome Sequencing Center for Infectious Disease"/>
            <person name="Wu L."/>
            <person name="Ma J."/>
        </authorList>
    </citation>
    <scope>NUCLEOTIDE SEQUENCE [LARGE SCALE GENOMIC DNA]</scope>
    <source>
        <strain evidence="4">CGMCC 1.12295</strain>
    </source>
</reference>
<organism evidence="3 4">
    <name type="scientific">Siminovitchia sediminis</name>
    <dbReference type="NCBI Taxonomy" id="1274353"/>
    <lineage>
        <taxon>Bacteria</taxon>
        <taxon>Bacillati</taxon>
        <taxon>Bacillota</taxon>
        <taxon>Bacilli</taxon>
        <taxon>Bacillales</taxon>
        <taxon>Bacillaceae</taxon>
        <taxon>Siminovitchia</taxon>
    </lineage>
</organism>
<name>A0ABW4KDB6_9BACI</name>
<dbReference type="SMART" id="SM00858">
    <property type="entry name" value="SAF"/>
    <property type="match status" value="1"/>
</dbReference>
<dbReference type="CDD" id="cd11613">
    <property type="entry name" value="SAF_AH_GD"/>
    <property type="match status" value="1"/>
</dbReference>
<accession>A0ABW4KDB6</accession>
<evidence type="ECO:0000313" key="3">
    <source>
        <dbReference type="EMBL" id="MFD1706202.1"/>
    </source>
</evidence>